<dbReference type="EMBL" id="BONF01000018">
    <property type="protein sequence ID" value="GIF82139.1"/>
    <property type="molecule type" value="Genomic_DNA"/>
</dbReference>
<dbReference type="InterPro" id="IPR003594">
    <property type="entry name" value="HATPase_dom"/>
</dbReference>
<dbReference type="InterPro" id="IPR036513">
    <property type="entry name" value="STAS_dom_sf"/>
</dbReference>
<dbReference type="CDD" id="cd07043">
    <property type="entry name" value="STAS_anti-anti-sigma_factors"/>
    <property type="match status" value="1"/>
</dbReference>
<protein>
    <submittedName>
        <fullName evidence="3">ATP-binding protein</fullName>
    </submittedName>
</protein>
<keyword evidence="4" id="KW-1185">Reference proteome</keyword>
<keyword evidence="1" id="KW-0418">Kinase</keyword>
<evidence type="ECO:0000313" key="3">
    <source>
        <dbReference type="EMBL" id="GIF82139.1"/>
    </source>
</evidence>
<dbReference type="InterPro" id="IPR036890">
    <property type="entry name" value="HATPase_C_sf"/>
</dbReference>
<dbReference type="GO" id="GO:0004674">
    <property type="term" value="F:protein serine/threonine kinase activity"/>
    <property type="evidence" value="ECO:0007669"/>
    <property type="project" value="UniProtKB-KW"/>
</dbReference>
<dbReference type="InterPro" id="IPR002645">
    <property type="entry name" value="STAS_dom"/>
</dbReference>
<organism evidence="3 4">
    <name type="scientific">Catellatospora bangladeshensis</name>
    <dbReference type="NCBI Taxonomy" id="310355"/>
    <lineage>
        <taxon>Bacteria</taxon>
        <taxon>Bacillati</taxon>
        <taxon>Actinomycetota</taxon>
        <taxon>Actinomycetes</taxon>
        <taxon>Micromonosporales</taxon>
        <taxon>Micromonosporaceae</taxon>
        <taxon>Catellatospora</taxon>
    </lineage>
</organism>
<dbReference type="InterPro" id="IPR058548">
    <property type="entry name" value="MlaB-like_STAS"/>
</dbReference>
<keyword evidence="3" id="KW-0547">Nucleotide-binding</keyword>
<keyword evidence="1" id="KW-0808">Transferase</keyword>
<dbReference type="SUPFAM" id="SSF52091">
    <property type="entry name" value="SpoIIaa-like"/>
    <property type="match status" value="1"/>
</dbReference>
<dbReference type="GO" id="GO:0005524">
    <property type="term" value="F:ATP binding"/>
    <property type="evidence" value="ECO:0007669"/>
    <property type="project" value="UniProtKB-KW"/>
</dbReference>
<dbReference type="PANTHER" id="PTHR35526">
    <property type="entry name" value="ANTI-SIGMA-F FACTOR RSBW-RELATED"/>
    <property type="match status" value="1"/>
</dbReference>
<dbReference type="RefSeq" id="WP_275411597.1">
    <property type="nucleotide sequence ID" value="NZ_BONF01000018.1"/>
</dbReference>
<dbReference type="Gene3D" id="3.30.565.10">
    <property type="entry name" value="Histidine kinase-like ATPase, C-terminal domain"/>
    <property type="match status" value="1"/>
</dbReference>
<dbReference type="InterPro" id="IPR050267">
    <property type="entry name" value="Anti-sigma-factor_SerPK"/>
</dbReference>
<evidence type="ECO:0000259" key="2">
    <source>
        <dbReference type="PROSITE" id="PS50801"/>
    </source>
</evidence>
<proteinExistence type="predicted"/>
<dbReference type="Pfam" id="PF13466">
    <property type="entry name" value="STAS_2"/>
    <property type="match status" value="1"/>
</dbReference>
<dbReference type="CDD" id="cd16936">
    <property type="entry name" value="HATPase_RsbW-like"/>
    <property type="match status" value="1"/>
</dbReference>
<keyword evidence="1" id="KW-0723">Serine/threonine-protein kinase</keyword>
<dbReference type="PROSITE" id="PS50801">
    <property type="entry name" value="STAS"/>
    <property type="match status" value="1"/>
</dbReference>
<keyword evidence="3" id="KW-0067">ATP-binding</keyword>
<evidence type="ECO:0000256" key="1">
    <source>
        <dbReference type="ARBA" id="ARBA00022527"/>
    </source>
</evidence>
<feature type="domain" description="STAS" evidence="2">
    <location>
        <begin position="18"/>
        <end position="141"/>
    </location>
</feature>
<dbReference type="Pfam" id="PF13581">
    <property type="entry name" value="HATPase_c_2"/>
    <property type="match status" value="1"/>
</dbReference>
<sequence length="255" mass="26837">MGTKLTNPDIASAVPGPVLTVRAEGRLDLAGYTRMRTMLLKALAEGPGALLVDLSGLQVIDEVHLAVFPAVLRQADAWPGCRVVLFGAAPEVAGALRVLRIGEHLTVCSTESQARVAAEQPAGVGAQVAHFASEPQAVAQARRLVETCCAQWAVPEPVTATARQICSELVANAVRHAHTPFELHLRCRTRYLHVAVRDFGTGDLAEVVARTGPPASGLAVVAVLAGGWGVTRTVDGKVVWATLSRSEPGRQSAVR</sequence>
<accession>A0A8J3JGC3</accession>
<dbReference type="Proteomes" id="UP000601223">
    <property type="component" value="Unassembled WGS sequence"/>
</dbReference>
<name>A0A8J3JGC3_9ACTN</name>
<dbReference type="AlphaFoldDB" id="A0A8J3JGC3"/>
<evidence type="ECO:0000313" key="4">
    <source>
        <dbReference type="Proteomes" id="UP000601223"/>
    </source>
</evidence>
<dbReference type="SUPFAM" id="SSF55874">
    <property type="entry name" value="ATPase domain of HSP90 chaperone/DNA topoisomerase II/histidine kinase"/>
    <property type="match status" value="1"/>
</dbReference>
<dbReference type="Gene3D" id="3.30.750.24">
    <property type="entry name" value="STAS domain"/>
    <property type="match status" value="1"/>
</dbReference>
<comment type="caution">
    <text evidence="3">The sequence shown here is derived from an EMBL/GenBank/DDBJ whole genome shotgun (WGS) entry which is preliminary data.</text>
</comment>
<gene>
    <name evidence="3" type="ORF">Cba03nite_34880</name>
</gene>
<dbReference type="PANTHER" id="PTHR35526:SF3">
    <property type="entry name" value="ANTI-SIGMA-F FACTOR RSBW"/>
    <property type="match status" value="1"/>
</dbReference>
<reference evidence="3 4" key="1">
    <citation type="submission" date="2021-01" db="EMBL/GenBank/DDBJ databases">
        <title>Whole genome shotgun sequence of Catellatospora bangladeshensis NBRC 107357.</title>
        <authorList>
            <person name="Komaki H."/>
            <person name="Tamura T."/>
        </authorList>
    </citation>
    <scope>NUCLEOTIDE SEQUENCE [LARGE SCALE GENOMIC DNA]</scope>
    <source>
        <strain evidence="3 4">NBRC 107357</strain>
    </source>
</reference>